<dbReference type="InterPro" id="IPR004107">
    <property type="entry name" value="Integrase_SAM-like_N"/>
</dbReference>
<dbReference type="InterPro" id="IPR044068">
    <property type="entry name" value="CB"/>
</dbReference>
<gene>
    <name evidence="8" type="ORF">SE17_03090</name>
</gene>
<dbReference type="Pfam" id="PF13495">
    <property type="entry name" value="Phage_int_SAM_4"/>
    <property type="match status" value="1"/>
</dbReference>
<keyword evidence="2" id="KW-0229">DNA integration</keyword>
<dbReference type="InterPro" id="IPR010998">
    <property type="entry name" value="Integrase_recombinase_N"/>
</dbReference>
<dbReference type="PANTHER" id="PTHR30349:SF64">
    <property type="entry name" value="PROPHAGE INTEGRASE INTD-RELATED"/>
    <property type="match status" value="1"/>
</dbReference>
<dbReference type="InterPro" id="IPR011010">
    <property type="entry name" value="DNA_brk_join_enz"/>
</dbReference>
<keyword evidence="4" id="KW-0233">DNA recombination</keyword>
<dbReference type="Gene3D" id="1.10.150.130">
    <property type="match status" value="1"/>
</dbReference>
<accession>A0A0P9DM22</accession>
<comment type="similarity">
    <text evidence="1">Belongs to the 'phage' integrase family.</text>
</comment>
<protein>
    <recommendedName>
        <fullName evidence="10">Integrase</fullName>
    </recommendedName>
</protein>
<evidence type="ECO:0000259" key="6">
    <source>
        <dbReference type="PROSITE" id="PS51898"/>
    </source>
</evidence>
<evidence type="ECO:0000256" key="4">
    <source>
        <dbReference type="ARBA" id="ARBA00023172"/>
    </source>
</evidence>
<evidence type="ECO:0000259" key="7">
    <source>
        <dbReference type="PROSITE" id="PS51900"/>
    </source>
</evidence>
<evidence type="ECO:0008006" key="10">
    <source>
        <dbReference type="Google" id="ProtNLM"/>
    </source>
</evidence>
<proteinExistence type="inferred from homology"/>
<dbReference type="GO" id="GO:0015074">
    <property type="term" value="P:DNA integration"/>
    <property type="evidence" value="ECO:0007669"/>
    <property type="project" value="UniProtKB-KW"/>
</dbReference>
<dbReference type="EMBL" id="LJCR01000041">
    <property type="protein sequence ID" value="KPV54543.1"/>
    <property type="molecule type" value="Genomic_DNA"/>
</dbReference>
<dbReference type="Gene3D" id="1.10.443.10">
    <property type="entry name" value="Intergrase catalytic core"/>
    <property type="match status" value="1"/>
</dbReference>
<feature type="domain" description="Tyr recombinase" evidence="6">
    <location>
        <begin position="98"/>
        <end position="279"/>
    </location>
</feature>
<evidence type="ECO:0000256" key="3">
    <source>
        <dbReference type="ARBA" id="ARBA00023125"/>
    </source>
</evidence>
<dbReference type="PROSITE" id="PS51900">
    <property type="entry name" value="CB"/>
    <property type="match status" value="1"/>
</dbReference>
<feature type="domain" description="Core-binding (CB)" evidence="7">
    <location>
        <begin position="1"/>
        <end position="81"/>
    </location>
</feature>
<keyword evidence="3 5" id="KW-0238">DNA-binding</keyword>
<dbReference type="InterPro" id="IPR002104">
    <property type="entry name" value="Integrase_catalytic"/>
</dbReference>
<dbReference type="GO" id="GO:0006310">
    <property type="term" value="P:DNA recombination"/>
    <property type="evidence" value="ECO:0007669"/>
    <property type="project" value="UniProtKB-KW"/>
</dbReference>
<dbReference type="AlphaFoldDB" id="A0A0P9DM22"/>
<evidence type="ECO:0000256" key="1">
    <source>
        <dbReference type="ARBA" id="ARBA00008857"/>
    </source>
</evidence>
<organism evidence="8 9">
    <name type="scientific">Kouleothrix aurantiaca</name>
    <dbReference type="NCBI Taxonomy" id="186479"/>
    <lineage>
        <taxon>Bacteria</taxon>
        <taxon>Bacillati</taxon>
        <taxon>Chloroflexota</taxon>
        <taxon>Chloroflexia</taxon>
        <taxon>Chloroflexales</taxon>
        <taxon>Roseiflexineae</taxon>
        <taxon>Roseiflexaceae</taxon>
        <taxon>Kouleothrix</taxon>
    </lineage>
</organism>
<dbReference type="PROSITE" id="PS51898">
    <property type="entry name" value="TYR_RECOMBINASE"/>
    <property type="match status" value="1"/>
</dbReference>
<evidence type="ECO:0000256" key="5">
    <source>
        <dbReference type="PROSITE-ProRule" id="PRU01248"/>
    </source>
</evidence>
<dbReference type="Proteomes" id="UP000050509">
    <property type="component" value="Unassembled WGS sequence"/>
</dbReference>
<dbReference type="GO" id="GO:0003677">
    <property type="term" value="F:DNA binding"/>
    <property type="evidence" value="ECO:0007669"/>
    <property type="project" value="UniProtKB-UniRule"/>
</dbReference>
<dbReference type="InterPro" id="IPR050090">
    <property type="entry name" value="Tyrosine_recombinase_XerCD"/>
</dbReference>
<dbReference type="SUPFAM" id="SSF56349">
    <property type="entry name" value="DNA breaking-rejoining enzymes"/>
    <property type="match status" value="1"/>
</dbReference>
<comment type="caution">
    <text evidence="8">The sequence shown here is derived from an EMBL/GenBank/DDBJ whole genome shotgun (WGS) entry which is preliminary data.</text>
</comment>
<reference evidence="8 9" key="1">
    <citation type="submission" date="2015-09" db="EMBL/GenBank/DDBJ databases">
        <title>Draft genome sequence of Kouleothrix aurantiaca JCM 19913.</title>
        <authorList>
            <person name="Hemp J."/>
        </authorList>
    </citation>
    <scope>NUCLEOTIDE SEQUENCE [LARGE SCALE GENOMIC DNA]</scope>
    <source>
        <strain evidence="8 9">COM-B</strain>
    </source>
</reference>
<evidence type="ECO:0000313" key="8">
    <source>
        <dbReference type="EMBL" id="KPV54543.1"/>
    </source>
</evidence>
<dbReference type="PANTHER" id="PTHR30349">
    <property type="entry name" value="PHAGE INTEGRASE-RELATED"/>
    <property type="match status" value="1"/>
</dbReference>
<name>A0A0P9DM22_9CHLR</name>
<dbReference type="PATRIC" id="fig|186479.3.peg.8128"/>
<evidence type="ECO:0000313" key="9">
    <source>
        <dbReference type="Proteomes" id="UP000050509"/>
    </source>
</evidence>
<keyword evidence="9" id="KW-1185">Reference proteome</keyword>
<evidence type="ECO:0000256" key="2">
    <source>
        <dbReference type="ARBA" id="ARBA00022908"/>
    </source>
</evidence>
<dbReference type="Pfam" id="PF00589">
    <property type="entry name" value="Phage_integrase"/>
    <property type="match status" value="1"/>
</dbReference>
<dbReference type="InterPro" id="IPR013762">
    <property type="entry name" value="Integrase-like_cat_sf"/>
</dbReference>
<sequence>MTPLRQHMREDMQLRGLAARTQESYLAAVRQLAIHYGRSPDQLTEAELRSYFLYLRNEQHLAPNTINVALHAVKFLFTYTLLRPWPFGDLIRPPIPKKLPVVLSPEEVWQLLGQVRLPHYRSCLSVIYTCGLRLQEGVQLQVSQIDSARMQLHIRGGKGNKDRMVPLPSRTLTALRGHWLTHRNPVWLFPSRSPIHDQGATATRPMEESNLQKAFHRAVQQVGLNKPASVHTLRHSYATHLLECGVNLRLIQLWLGHSSPTTTAIYTHCTRKAEVQATDALDVLTAGMA</sequence>